<evidence type="ECO:0000313" key="6">
    <source>
        <dbReference type="EMBL" id="CPT27288.1"/>
    </source>
</evidence>
<dbReference type="Proteomes" id="UP000038487">
    <property type="component" value="Unassembled WGS sequence"/>
</dbReference>
<keyword evidence="1" id="KW-0805">Transcription regulation</keyword>
<dbReference type="InterPro" id="IPR001647">
    <property type="entry name" value="HTH_TetR"/>
</dbReference>
<dbReference type="Pfam" id="PF16859">
    <property type="entry name" value="TetR_C_11"/>
    <property type="match status" value="1"/>
</dbReference>
<dbReference type="InterPro" id="IPR036271">
    <property type="entry name" value="Tet_transcr_reg_TetR-rel_C_sf"/>
</dbReference>
<dbReference type="GO" id="GO:0000976">
    <property type="term" value="F:transcription cis-regulatory region binding"/>
    <property type="evidence" value="ECO:0007669"/>
    <property type="project" value="TreeGrafter"/>
</dbReference>
<dbReference type="InterPro" id="IPR009057">
    <property type="entry name" value="Homeodomain-like_sf"/>
</dbReference>
<protein>
    <submittedName>
        <fullName evidence="6">Transcriptional regulator, TetR family</fullName>
    </submittedName>
</protein>
<comment type="caution">
    <text evidence="6">The sequence shown here is derived from an EMBL/GenBank/DDBJ whole genome shotgun (WGS) entry which is preliminary data.</text>
</comment>
<evidence type="ECO:0000256" key="2">
    <source>
        <dbReference type="ARBA" id="ARBA00023125"/>
    </source>
</evidence>
<evidence type="ECO:0000256" key="4">
    <source>
        <dbReference type="PROSITE-ProRule" id="PRU00335"/>
    </source>
</evidence>
<dbReference type="EMBL" id="CSUW01000004">
    <property type="protein sequence ID" value="CPT27288.1"/>
    <property type="molecule type" value="Genomic_DNA"/>
</dbReference>
<evidence type="ECO:0000256" key="1">
    <source>
        <dbReference type="ARBA" id="ARBA00023015"/>
    </source>
</evidence>
<dbReference type="AlphaFoldDB" id="A0AB33T0S3"/>
<feature type="DNA-binding region" description="H-T-H motif" evidence="4">
    <location>
        <begin position="54"/>
        <end position="73"/>
    </location>
</feature>
<sequence>MGTLRSSHRQRKSVCDNWKVSTEKKPQIRGVNLERAVLAATLAQIEAVGIEQTRIAEIAARAGVHETSIYRRWKTLPRLLADALIIHIDADIPIPDTGSLREDLMSLARGLAQFLETPHGDALMRGTVQVSDDPEVAEARREFWNRRLTAVEAIVQRALVRGEVRPGVDARTVVLTLGGYVHLWAAHLGQTADDLALDELVDLIIDGVSAGR</sequence>
<name>A0AB33T0S3_9MYCO</name>
<dbReference type="GO" id="GO:0003700">
    <property type="term" value="F:DNA-binding transcription factor activity"/>
    <property type="evidence" value="ECO:0007669"/>
    <property type="project" value="TreeGrafter"/>
</dbReference>
<evidence type="ECO:0000256" key="3">
    <source>
        <dbReference type="ARBA" id="ARBA00023163"/>
    </source>
</evidence>
<dbReference type="Gene3D" id="1.10.10.60">
    <property type="entry name" value="Homeodomain-like"/>
    <property type="match status" value="1"/>
</dbReference>
<dbReference type="InterPro" id="IPR011075">
    <property type="entry name" value="TetR_C"/>
</dbReference>
<dbReference type="PANTHER" id="PTHR30055:SF148">
    <property type="entry name" value="TETR-FAMILY TRANSCRIPTIONAL REGULATOR"/>
    <property type="match status" value="1"/>
</dbReference>
<feature type="domain" description="HTH tetR-type" evidence="5">
    <location>
        <begin position="31"/>
        <end position="91"/>
    </location>
</feature>
<keyword evidence="3" id="KW-0804">Transcription</keyword>
<dbReference type="Pfam" id="PF00440">
    <property type="entry name" value="TetR_N"/>
    <property type="match status" value="1"/>
</dbReference>
<gene>
    <name evidence="6" type="ORF">ERS075527_02158</name>
</gene>
<accession>A0AB33T0S3</accession>
<reference evidence="6 7" key="1">
    <citation type="submission" date="2015-03" db="EMBL/GenBank/DDBJ databases">
        <authorList>
            <consortium name="Pathogen Informatics"/>
            <person name="Murphy D."/>
        </authorList>
    </citation>
    <scope>NUCLEOTIDE SEQUENCE [LARGE SCALE GENOMIC DNA]</scope>
    <source>
        <strain evidence="6 7">PAP036</strain>
    </source>
</reference>
<evidence type="ECO:0000259" key="5">
    <source>
        <dbReference type="PROSITE" id="PS50977"/>
    </source>
</evidence>
<dbReference type="Gene3D" id="1.10.357.10">
    <property type="entry name" value="Tetracycline Repressor, domain 2"/>
    <property type="match status" value="1"/>
</dbReference>
<dbReference type="SUPFAM" id="SSF46689">
    <property type="entry name" value="Homeodomain-like"/>
    <property type="match status" value="1"/>
</dbReference>
<dbReference type="InterPro" id="IPR050109">
    <property type="entry name" value="HTH-type_TetR-like_transc_reg"/>
</dbReference>
<dbReference type="PANTHER" id="PTHR30055">
    <property type="entry name" value="HTH-TYPE TRANSCRIPTIONAL REGULATOR RUTR"/>
    <property type="match status" value="1"/>
</dbReference>
<keyword evidence="2 4" id="KW-0238">DNA-binding</keyword>
<dbReference type="PROSITE" id="PS50977">
    <property type="entry name" value="HTH_TETR_2"/>
    <property type="match status" value="1"/>
</dbReference>
<evidence type="ECO:0000313" key="7">
    <source>
        <dbReference type="Proteomes" id="UP000038487"/>
    </source>
</evidence>
<organism evidence="6 7">
    <name type="scientific">Mycobacteroides abscessus</name>
    <dbReference type="NCBI Taxonomy" id="36809"/>
    <lineage>
        <taxon>Bacteria</taxon>
        <taxon>Bacillati</taxon>
        <taxon>Actinomycetota</taxon>
        <taxon>Actinomycetes</taxon>
        <taxon>Mycobacteriales</taxon>
        <taxon>Mycobacteriaceae</taxon>
        <taxon>Mycobacteroides</taxon>
    </lineage>
</organism>
<dbReference type="SUPFAM" id="SSF48498">
    <property type="entry name" value="Tetracyclin repressor-like, C-terminal domain"/>
    <property type="match status" value="1"/>
</dbReference>
<proteinExistence type="predicted"/>